<keyword evidence="4" id="KW-1185">Reference proteome</keyword>
<gene>
    <name evidence="3" type="ORF">D7Z26_06215</name>
</gene>
<reference evidence="3 4" key="1">
    <citation type="submission" date="2018-10" db="EMBL/GenBank/DDBJ databases">
        <title>Cohnella sp. M2MS4P-1, whole genome shotgun sequence.</title>
        <authorList>
            <person name="Tuo L."/>
        </authorList>
    </citation>
    <scope>NUCLEOTIDE SEQUENCE [LARGE SCALE GENOMIC DNA]</scope>
    <source>
        <strain evidence="3 4">M2MS4P-1</strain>
    </source>
</reference>
<dbReference type="InterPro" id="IPR036291">
    <property type="entry name" value="NAD(P)-bd_dom_sf"/>
</dbReference>
<comment type="similarity">
    <text evidence="1">Belongs to the NAD(P)-dependent epimerase/dehydratase family.</text>
</comment>
<accession>A0A494Y1V4</accession>
<dbReference type="Gene3D" id="3.90.25.10">
    <property type="entry name" value="UDP-galactose 4-epimerase, domain 1"/>
    <property type="match status" value="1"/>
</dbReference>
<dbReference type="OrthoDB" id="9771073at2"/>
<dbReference type="Pfam" id="PF01370">
    <property type="entry name" value="Epimerase"/>
    <property type="match status" value="1"/>
</dbReference>
<protein>
    <submittedName>
        <fullName evidence="3">NAD-dependent epimerase/dehydratase family protein</fullName>
    </submittedName>
</protein>
<evidence type="ECO:0000256" key="1">
    <source>
        <dbReference type="ARBA" id="ARBA00007637"/>
    </source>
</evidence>
<proteinExistence type="inferred from homology"/>
<dbReference type="RefSeq" id="WP_120975198.1">
    <property type="nucleotide sequence ID" value="NZ_RBZM01000003.1"/>
</dbReference>
<dbReference type="InterPro" id="IPR001509">
    <property type="entry name" value="Epimerase_deHydtase"/>
</dbReference>
<dbReference type="AlphaFoldDB" id="A0A494Y1V4"/>
<feature type="domain" description="NAD-dependent epimerase/dehydratase" evidence="2">
    <location>
        <begin position="4"/>
        <end position="228"/>
    </location>
</feature>
<comment type="caution">
    <text evidence="3">The sequence shown here is derived from an EMBL/GenBank/DDBJ whole genome shotgun (WGS) entry which is preliminary data.</text>
</comment>
<evidence type="ECO:0000259" key="2">
    <source>
        <dbReference type="Pfam" id="PF01370"/>
    </source>
</evidence>
<evidence type="ECO:0000313" key="4">
    <source>
        <dbReference type="Proteomes" id="UP000282076"/>
    </source>
</evidence>
<name>A0A494Y1V4_9BACL</name>
<sequence length="303" mass="33484">MKAIVTGGAGFIGSHLVEALVREGIQVSVIDNLVFGERRWIHPSVVLNRMDIRSNEAKKLILREKPDVVFHLAAQTDVQKSLLDPKYDADVNVCGTINLLEACREAGGVKLVFASTSAVYGNLQKERISEEDPVAPISYYGLSKRSAESYIRLFNQLYDIPYTVLRFSNVYGPRQTPKGEGGVVAVFLDRIQAGKPLNVHGDGEQTRDFIYVKDVVGAMLAAIERGNQETAQVSSSNKTSINKLVSMLSRIHGADLDVVHTPARKGDIEHSCLDNRKASLLLRWQPLMELGEGLTETFAYWGK</sequence>
<evidence type="ECO:0000313" key="3">
    <source>
        <dbReference type="EMBL" id="RKP56231.1"/>
    </source>
</evidence>
<dbReference type="Gene3D" id="3.40.50.720">
    <property type="entry name" value="NAD(P)-binding Rossmann-like Domain"/>
    <property type="match status" value="1"/>
</dbReference>
<dbReference type="PANTHER" id="PTHR43000">
    <property type="entry name" value="DTDP-D-GLUCOSE 4,6-DEHYDRATASE-RELATED"/>
    <property type="match status" value="1"/>
</dbReference>
<dbReference type="EMBL" id="RBZM01000003">
    <property type="protein sequence ID" value="RKP56231.1"/>
    <property type="molecule type" value="Genomic_DNA"/>
</dbReference>
<organism evidence="3 4">
    <name type="scientific">Cohnella endophytica</name>
    <dbReference type="NCBI Taxonomy" id="2419778"/>
    <lineage>
        <taxon>Bacteria</taxon>
        <taxon>Bacillati</taxon>
        <taxon>Bacillota</taxon>
        <taxon>Bacilli</taxon>
        <taxon>Bacillales</taxon>
        <taxon>Paenibacillaceae</taxon>
        <taxon>Cohnella</taxon>
    </lineage>
</organism>
<dbReference type="SUPFAM" id="SSF51735">
    <property type="entry name" value="NAD(P)-binding Rossmann-fold domains"/>
    <property type="match status" value="1"/>
</dbReference>
<dbReference type="Proteomes" id="UP000282076">
    <property type="component" value="Unassembled WGS sequence"/>
</dbReference>